<evidence type="ECO:0000256" key="4">
    <source>
        <dbReference type="ARBA" id="ARBA00022679"/>
    </source>
</evidence>
<dbReference type="GO" id="GO:0005524">
    <property type="term" value="F:ATP binding"/>
    <property type="evidence" value="ECO:0007669"/>
    <property type="project" value="UniProtKB-UniRule"/>
</dbReference>
<keyword evidence="5 6" id="KW-0949">S-adenosyl-L-methionine</keyword>
<dbReference type="Gene3D" id="3.40.1010.10">
    <property type="entry name" value="Cobalt-precorrin-4 Transmethylase, Domain 1"/>
    <property type="match status" value="1"/>
</dbReference>
<comment type="subcellular location">
    <subcellularLocation>
        <location evidence="6">Cytoplasm</location>
    </subcellularLocation>
</comment>
<keyword evidence="2 6" id="KW-0698">rRNA processing</keyword>
<dbReference type="SUPFAM" id="SSF53790">
    <property type="entry name" value="Tetrapyrrole methylase"/>
    <property type="match status" value="1"/>
</dbReference>
<comment type="function">
    <text evidence="6">Catalyzes the 2'-O-methylation of the ribose of cytidine 1402 (C1402) in 16S rRNA.</text>
</comment>
<evidence type="ECO:0000259" key="8">
    <source>
        <dbReference type="PROSITE" id="PS50975"/>
    </source>
</evidence>
<dbReference type="FunFam" id="3.40.1010.10:FF:000007">
    <property type="entry name" value="Ribosomal RNA small subunit methyltransferase I"/>
    <property type="match status" value="1"/>
</dbReference>
<evidence type="ECO:0000256" key="7">
    <source>
        <dbReference type="PROSITE-ProRule" id="PRU00409"/>
    </source>
</evidence>
<comment type="similarity">
    <text evidence="6">Belongs to the methyltransferase superfamily. RsmI family.</text>
</comment>
<keyword evidence="7" id="KW-0547">Nucleotide-binding</keyword>
<dbReference type="InterPro" id="IPR014777">
    <property type="entry name" value="4pyrrole_Mease_sub1"/>
</dbReference>
<dbReference type="CDD" id="cd11648">
    <property type="entry name" value="RsmI"/>
    <property type="match status" value="1"/>
</dbReference>
<evidence type="ECO:0000256" key="6">
    <source>
        <dbReference type="HAMAP-Rule" id="MF_01877"/>
    </source>
</evidence>
<keyword evidence="7" id="KW-0067">ATP-binding</keyword>
<evidence type="ECO:0000256" key="5">
    <source>
        <dbReference type="ARBA" id="ARBA00022691"/>
    </source>
</evidence>
<accession>A0A2N3G5G3</accession>
<name>A0A2N3G5G3_9ACTN</name>
<dbReference type="FunFam" id="3.30.950.10:FF:000002">
    <property type="entry name" value="Ribosomal RNA small subunit methyltransferase I"/>
    <property type="match status" value="1"/>
</dbReference>
<dbReference type="EMBL" id="PHEX01000041">
    <property type="protein sequence ID" value="PKQ27960.1"/>
    <property type="molecule type" value="Genomic_DNA"/>
</dbReference>
<feature type="domain" description="ATP-grasp" evidence="8">
    <location>
        <begin position="45"/>
        <end position="262"/>
    </location>
</feature>
<protein>
    <recommendedName>
        <fullName evidence="6">Ribosomal RNA small subunit methyltransferase I</fullName>
        <ecNumber evidence="6">2.1.1.198</ecNumber>
    </recommendedName>
    <alternativeName>
        <fullName evidence="6">16S rRNA 2'-O-ribose C1402 methyltransferase</fullName>
    </alternativeName>
    <alternativeName>
        <fullName evidence="6">rRNA (cytidine-2'-O-)-methyltransferase RsmI</fullName>
    </alternativeName>
</protein>
<dbReference type="PANTHER" id="PTHR46111">
    <property type="entry name" value="RIBOSOMAL RNA SMALL SUBUNIT METHYLTRANSFERASE I"/>
    <property type="match status" value="1"/>
</dbReference>
<dbReference type="Gene3D" id="3.30.950.10">
    <property type="entry name" value="Methyltransferase, Cobalt-precorrin-4 Transmethylase, Domain 2"/>
    <property type="match status" value="1"/>
</dbReference>
<dbReference type="Pfam" id="PF00590">
    <property type="entry name" value="TP_methylase"/>
    <property type="match status" value="1"/>
</dbReference>
<proteinExistence type="inferred from homology"/>
<evidence type="ECO:0000313" key="10">
    <source>
        <dbReference type="Proteomes" id="UP000233654"/>
    </source>
</evidence>
<dbReference type="GO" id="GO:0005737">
    <property type="term" value="C:cytoplasm"/>
    <property type="evidence" value="ECO:0007669"/>
    <property type="project" value="UniProtKB-SubCell"/>
</dbReference>
<dbReference type="InterPro" id="IPR018063">
    <property type="entry name" value="SAM_MeTrfase_RsmI_CS"/>
</dbReference>
<dbReference type="InterPro" id="IPR000878">
    <property type="entry name" value="4pyrrol_Mease"/>
</dbReference>
<dbReference type="NCBIfam" id="TIGR00096">
    <property type="entry name" value="16S rRNA (cytidine(1402)-2'-O)-methyltransferase"/>
    <property type="match status" value="1"/>
</dbReference>
<dbReference type="PIRSF" id="PIRSF005917">
    <property type="entry name" value="MTase_YraL"/>
    <property type="match status" value="1"/>
</dbReference>
<dbReference type="InterPro" id="IPR035996">
    <property type="entry name" value="4pyrrol_Methylase_sf"/>
</dbReference>
<organism evidence="9 10">
    <name type="scientific">Candidatus Anoxymicrobium japonicum</name>
    <dbReference type="NCBI Taxonomy" id="2013648"/>
    <lineage>
        <taxon>Bacteria</taxon>
        <taxon>Bacillati</taxon>
        <taxon>Actinomycetota</taxon>
        <taxon>Candidatus Geothermincolia</taxon>
        <taxon>Candidatus Geothermincolales</taxon>
        <taxon>Candidatus Anoxymicrobiaceae</taxon>
        <taxon>Candidatus Anoxymicrobium</taxon>
    </lineage>
</organism>
<dbReference type="EC" id="2.1.1.198" evidence="6"/>
<dbReference type="PROSITE" id="PS50975">
    <property type="entry name" value="ATP_GRASP"/>
    <property type="match status" value="1"/>
</dbReference>
<evidence type="ECO:0000256" key="2">
    <source>
        <dbReference type="ARBA" id="ARBA00022552"/>
    </source>
</evidence>
<keyword evidence="3 6" id="KW-0489">Methyltransferase</keyword>
<dbReference type="Proteomes" id="UP000233654">
    <property type="component" value="Unassembled WGS sequence"/>
</dbReference>
<dbReference type="InterPro" id="IPR014776">
    <property type="entry name" value="4pyrrole_Mease_sub2"/>
</dbReference>
<evidence type="ECO:0000256" key="1">
    <source>
        <dbReference type="ARBA" id="ARBA00022490"/>
    </source>
</evidence>
<comment type="caution">
    <text evidence="9">The sequence shown here is derived from an EMBL/GenBank/DDBJ whole genome shotgun (WGS) entry which is preliminary data.</text>
</comment>
<dbReference type="GO" id="GO:0046872">
    <property type="term" value="F:metal ion binding"/>
    <property type="evidence" value="ECO:0007669"/>
    <property type="project" value="InterPro"/>
</dbReference>
<dbReference type="HAMAP" id="MF_01877">
    <property type="entry name" value="16SrRNA_methyltr_I"/>
    <property type="match status" value="1"/>
</dbReference>
<dbReference type="InterPro" id="IPR008189">
    <property type="entry name" value="rRNA_ssu_MeTfrase_I"/>
</dbReference>
<dbReference type="PROSITE" id="PS01296">
    <property type="entry name" value="RSMI"/>
    <property type="match status" value="1"/>
</dbReference>
<keyword evidence="4 6" id="KW-0808">Transferase</keyword>
<dbReference type="AlphaFoldDB" id="A0A2N3G5G3"/>
<evidence type="ECO:0000313" key="9">
    <source>
        <dbReference type="EMBL" id="PKQ27960.1"/>
    </source>
</evidence>
<evidence type="ECO:0000256" key="3">
    <source>
        <dbReference type="ARBA" id="ARBA00022603"/>
    </source>
</evidence>
<dbReference type="PANTHER" id="PTHR46111:SF1">
    <property type="entry name" value="RIBOSOMAL RNA SMALL SUBUNIT METHYLTRANSFERASE I"/>
    <property type="match status" value="1"/>
</dbReference>
<keyword evidence="1 6" id="KW-0963">Cytoplasm</keyword>
<reference evidence="9 10" key="1">
    <citation type="journal article" date="2017" name="ISME J.">
        <title>Potential for microbial H2 and metal transformations associated with novel bacteria and archaea in deep terrestrial subsurface sediments.</title>
        <authorList>
            <person name="Hernsdorf A.W."/>
            <person name="Amano Y."/>
            <person name="Miyakawa K."/>
            <person name="Ise K."/>
            <person name="Suzuki Y."/>
            <person name="Anantharaman K."/>
            <person name="Probst A."/>
            <person name="Burstein D."/>
            <person name="Thomas B.C."/>
            <person name="Banfield J.F."/>
        </authorList>
    </citation>
    <scope>NUCLEOTIDE SEQUENCE [LARGE SCALE GENOMIC DNA]</scope>
    <source>
        <strain evidence="9">HGW-Actinobacteria-3</strain>
    </source>
</reference>
<gene>
    <name evidence="6 9" type="primary">rsmI</name>
    <name evidence="9" type="ORF">CVT63_05265</name>
</gene>
<comment type="catalytic activity">
    <reaction evidence="6">
        <text>cytidine(1402) in 16S rRNA + S-adenosyl-L-methionine = 2'-O-methylcytidine(1402) in 16S rRNA + S-adenosyl-L-homocysteine + H(+)</text>
        <dbReference type="Rhea" id="RHEA:42924"/>
        <dbReference type="Rhea" id="RHEA-COMP:10285"/>
        <dbReference type="Rhea" id="RHEA-COMP:10286"/>
        <dbReference type="ChEBI" id="CHEBI:15378"/>
        <dbReference type="ChEBI" id="CHEBI:57856"/>
        <dbReference type="ChEBI" id="CHEBI:59789"/>
        <dbReference type="ChEBI" id="CHEBI:74495"/>
        <dbReference type="ChEBI" id="CHEBI:82748"/>
        <dbReference type="EC" id="2.1.1.198"/>
    </reaction>
</comment>
<sequence>MEQGGPGKLYLCATPIGNLDDITIRVLEALRGVDIIAAEDTRRTRNLLARYDIHTPMLSYREENRDVAGAKLIRRLSSGAKVALVSDAGTPGISDPGHHLVAMCVEREIPVEALPGPNAALAALIVSGLPTKRFAFEGFLPRKKGARRRALEELATDERTLIFYESPARIADTLADVQEALGDRRAALARELTKKFEEILRGTVSQLREEIASRARKGEMALVVEGYQPHATEFDERAAIDEVLRLKKSGLSLKEAVAEVVEGNFAGMSRSTLYNTALERMSEE</sequence>
<dbReference type="GO" id="GO:0070677">
    <property type="term" value="F:rRNA (cytosine-2'-O-)-methyltransferase activity"/>
    <property type="evidence" value="ECO:0007669"/>
    <property type="project" value="UniProtKB-UniRule"/>
</dbReference>
<dbReference type="InterPro" id="IPR011761">
    <property type="entry name" value="ATP-grasp"/>
</dbReference>